<dbReference type="InterPro" id="IPR036452">
    <property type="entry name" value="Ribo_hydro-like"/>
</dbReference>
<organism evidence="5 6">
    <name type="scientific">Immersiella caudata</name>
    <dbReference type="NCBI Taxonomy" id="314043"/>
    <lineage>
        <taxon>Eukaryota</taxon>
        <taxon>Fungi</taxon>
        <taxon>Dikarya</taxon>
        <taxon>Ascomycota</taxon>
        <taxon>Pezizomycotina</taxon>
        <taxon>Sordariomycetes</taxon>
        <taxon>Sordariomycetidae</taxon>
        <taxon>Sordariales</taxon>
        <taxon>Lasiosphaeriaceae</taxon>
        <taxon>Immersiella</taxon>
    </lineage>
</organism>
<dbReference type="SUPFAM" id="SSF53590">
    <property type="entry name" value="Nucleoside hydrolase"/>
    <property type="match status" value="1"/>
</dbReference>
<comment type="caution">
    <text evidence="5">The sequence shown here is derived from an EMBL/GenBank/DDBJ whole genome shotgun (WGS) entry which is preliminary data.</text>
</comment>
<sequence length="351" mass="38090">MKLSGSATILLLEAILCLGHRKNIIIDTDIFSDVDDTGALMLAATSSSANLLAVNINYPSTFSAMAVSAILSHYGSPQVPIGTIRPLTNTTFFDDWSFELGEYTSKIAYHFSGGSIPWGHAEDAWDPVKLYRKVLAETEDASVTIVSIGFLDNLSALLNSTGDGYSHHTGRELVSQKVAELVVMGGAYPSGREWNFFGSSPSQTAHAINTWEGRVVFLGDEAGRDVFSGGRLMREGPATDIVRQAYIYYSYFKPRPSWDMLAVLYGIHGLGGFFEFGNEYGYNYVGPDGSNAWVWDESVTEQKFLRLKVDNKTAAAGIDRLLLKGSLSGIKGAGGGSSAPSCEGHLWHEEL</sequence>
<keyword evidence="3" id="KW-0732">Signal</keyword>
<dbReference type="AlphaFoldDB" id="A0AA39WVS0"/>
<evidence type="ECO:0000259" key="4">
    <source>
        <dbReference type="Pfam" id="PF01156"/>
    </source>
</evidence>
<dbReference type="Pfam" id="PF01156">
    <property type="entry name" value="IU_nuc_hydro"/>
    <property type="match status" value="1"/>
</dbReference>
<protein>
    <submittedName>
        <fullName evidence="5">Inosine/uridine-preferring nucleoside hydrolase</fullName>
    </submittedName>
</protein>
<dbReference type="Gene3D" id="3.90.245.10">
    <property type="entry name" value="Ribonucleoside hydrolase-like"/>
    <property type="match status" value="1"/>
</dbReference>
<evidence type="ECO:0000256" key="2">
    <source>
        <dbReference type="SAM" id="MobiDB-lite"/>
    </source>
</evidence>
<reference evidence="5" key="1">
    <citation type="submission" date="2023-06" db="EMBL/GenBank/DDBJ databases">
        <title>Genome-scale phylogeny and comparative genomics of the fungal order Sordariales.</title>
        <authorList>
            <consortium name="Lawrence Berkeley National Laboratory"/>
            <person name="Hensen N."/>
            <person name="Bonometti L."/>
            <person name="Westerberg I."/>
            <person name="Brannstrom I.O."/>
            <person name="Guillou S."/>
            <person name="Cros-Aarteil S."/>
            <person name="Calhoun S."/>
            <person name="Haridas S."/>
            <person name="Kuo A."/>
            <person name="Mondo S."/>
            <person name="Pangilinan J."/>
            <person name="Riley R."/>
            <person name="Labutti K."/>
            <person name="Andreopoulos B."/>
            <person name="Lipzen A."/>
            <person name="Chen C."/>
            <person name="Yanf M."/>
            <person name="Daum C."/>
            <person name="Ng V."/>
            <person name="Clum A."/>
            <person name="Steindorff A."/>
            <person name="Ohm R."/>
            <person name="Martin F."/>
            <person name="Silar P."/>
            <person name="Natvig D."/>
            <person name="Lalanne C."/>
            <person name="Gautier V."/>
            <person name="Ament-Velasquez S.L."/>
            <person name="Kruys A."/>
            <person name="Hutchinson M.I."/>
            <person name="Powell A.J."/>
            <person name="Barry K."/>
            <person name="Miller A.N."/>
            <person name="Grigoriev I.V."/>
            <person name="Debuchy R."/>
            <person name="Gladieux P."/>
            <person name="Thoren M.H."/>
            <person name="Johannesson H."/>
        </authorList>
    </citation>
    <scope>NUCLEOTIDE SEQUENCE</scope>
    <source>
        <strain evidence="5">CBS 606.72</strain>
    </source>
</reference>
<feature type="chain" id="PRO_5041435419" evidence="3">
    <location>
        <begin position="20"/>
        <end position="351"/>
    </location>
</feature>
<keyword evidence="5" id="KW-0378">Hydrolase</keyword>
<evidence type="ECO:0000256" key="1">
    <source>
        <dbReference type="ARBA" id="ARBA00009176"/>
    </source>
</evidence>
<gene>
    <name evidence="5" type="ORF">B0T14DRAFT_513647</name>
</gene>
<evidence type="ECO:0000313" key="6">
    <source>
        <dbReference type="Proteomes" id="UP001175000"/>
    </source>
</evidence>
<dbReference type="PANTHER" id="PTHR43264:SF1">
    <property type="entry name" value="INOSINE_URIDINE-PREFERRING NUCLEOSIDE HYDROLASE DOMAIN-CONTAINING PROTEIN"/>
    <property type="match status" value="1"/>
</dbReference>
<dbReference type="InterPro" id="IPR001910">
    <property type="entry name" value="Inosine/uridine_hydrolase_dom"/>
</dbReference>
<dbReference type="EMBL" id="JAULSU010000003">
    <property type="protein sequence ID" value="KAK0622302.1"/>
    <property type="molecule type" value="Genomic_DNA"/>
</dbReference>
<accession>A0AA39WVS0</accession>
<keyword evidence="6" id="KW-1185">Reference proteome</keyword>
<evidence type="ECO:0000313" key="5">
    <source>
        <dbReference type="EMBL" id="KAK0622302.1"/>
    </source>
</evidence>
<proteinExistence type="inferred from homology"/>
<feature type="region of interest" description="Disordered" evidence="2">
    <location>
        <begin position="331"/>
        <end position="351"/>
    </location>
</feature>
<feature type="signal peptide" evidence="3">
    <location>
        <begin position="1"/>
        <end position="19"/>
    </location>
</feature>
<dbReference type="PANTHER" id="PTHR43264">
    <property type="match status" value="1"/>
</dbReference>
<name>A0AA39WVS0_9PEZI</name>
<dbReference type="CDD" id="cd02652">
    <property type="entry name" value="nuc_hydro_2"/>
    <property type="match status" value="1"/>
</dbReference>
<comment type="similarity">
    <text evidence="1">Belongs to the IUNH family.</text>
</comment>
<feature type="domain" description="Inosine/uridine-preferring nucleoside hydrolase" evidence="4">
    <location>
        <begin position="24"/>
        <end position="197"/>
    </location>
</feature>
<evidence type="ECO:0000256" key="3">
    <source>
        <dbReference type="SAM" id="SignalP"/>
    </source>
</evidence>
<dbReference type="Proteomes" id="UP001175000">
    <property type="component" value="Unassembled WGS sequence"/>
</dbReference>
<dbReference type="GO" id="GO:0016799">
    <property type="term" value="F:hydrolase activity, hydrolyzing N-glycosyl compounds"/>
    <property type="evidence" value="ECO:0007669"/>
    <property type="project" value="InterPro"/>
</dbReference>